<evidence type="ECO:0000256" key="4">
    <source>
        <dbReference type="ARBA" id="ARBA00022737"/>
    </source>
</evidence>
<dbReference type="Proteomes" id="UP000728185">
    <property type="component" value="Unassembled WGS sequence"/>
</dbReference>
<evidence type="ECO:0000256" key="2">
    <source>
        <dbReference type="ARBA" id="ARBA00005666"/>
    </source>
</evidence>
<keyword evidence="7" id="KW-0206">Cytoskeleton</keyword>
<dbReference type="AlphaFoldDB" id="A0A8E0RRW5"/>
<gene>
    <name evidence="9" type="ORF">FBUS_00245</name>
</gene>
<dbReference type="GO" id="GO:0030036">
    <property type="term" value="P:actin cytoskeleton organization"/>
    <property type="evidence" value="ECO:0007669"/>
    <property type="project" value="InterPro"/>
</dbReference>
<evidence type="ECO:0000313" key="10">
    <source>
        <dbReference type="Proteomes" id="UP000728185"/>
    </source>
</evidence>
<dbReference type="PANTHER" id="PTHR12114">
    <property type="entry name" value="PARVIN"/>
    <property type="match status" value="1"/>
</dbReference>
<dbReference type="PANTHER" id="PTHR12114:SF4">
    <property type="entry name" value="GH23568P"/>
    <property type="match status" value="1"/>
</dbReference>
<dbReference type="InterPro" id="IPR036872">
    <property type="entry name" value="CH_dom_sf"/>
</dbReference>
<feature type="domain" description="Calponin-homology (CH)" evidence="8">
    <location>
        <begin position="78"/>
        <end position="187"/>
    </location>
</feature>
<name>A0A8E0RRW5_9TREM</name>
<dbReference type="GO" id="GO:0005737">
    <property type="term" value="C:cytoplasm"/>
    <property type="evidence" value="ECO:0007669"/>
    <property type="project" value="TreeGrafter"/>
</dbReference>
<comment type="subcellular location">
    <subcellularLocation>
        <location evidence="1">Cytoplasm</location>
        <location evidence="1">Cytoskeleton</location>
    </subcellularLocation>
</comment>
<reference evidence="9" key="1">
    <citation type="submission" date="2019-05" db="EMBL/GenBank/DDBJ databases">
        <title>Annotation for the trematode Fasciolopsis buski.</title>
        <authorList>
            <person name="Choi Y.-J."/>
        </authorList>
    </citation>
    <scope>NUCLEOTIDE SEQUENCE</scope>
    <source>
        <strain evidence="9">HT</strain>
        <tissue evidence="9">Whole worm</tissue>
    </source>
</reference>
<organism evidence="9 10">
    <name type="scientific">Fasciolopsis buskii</name>
    <dbReference type="NCBI Taxonomy" id="27845"/>
    <lineage>
        <taxon>Eukaryota</taxon>
        <taxon>Metazoa</taxon>
        <taxon>Spiralia</taxon>
        <taxon>Lophotrochozoa</taxon>
        <taxon>Platyhelminthes</taxon>
        <taxon>Trematoda</taxon>
        <taxon>Digenea</taxon>
        <taxon>Plagiorchiida</taxon>
        <taxon>Echinostomata</taxon>
        <taxon>Echinostomatoidea</taxon>
        <taxon>Fasciolidae</taxon>
        <taxon>Fasciolopsis</taxon>
    </lineage>
</organism>
<evidence type="ECO:0000256" key="6">
    <source>
        <dbReference type="ARBA" id="ARBA00023203"/>
    </source>
</evidence>
<evidence type="ECO:0000256" key="7">
    <source>
        <dbReference type="ARBA" id="ARBA00023212"/>
    </source>
</evidence>
<keyword evidence="10" id="KW-1185">Reference proteome</keyword>
<proteinExistence type="inferred from homology"/>
<dbReference type="Gene3D" id="1.10.418.10">
    <property type="entry name" value="Calponin-like domain"/>
    <property type="match status" value="2"/>
</dbReference>
<dbReference type="Pfam" id="PF00307">
    <property type="entry name" value="CH"/>
    <property type="match status" value="2"/>
</dbReference>
<sequence length="382" mass="43821">MTTLAGLKSHDSILSKLDTFKRRKKERMEVEELTKESDQAIKISTNPSITNDPKDYELQEGEERSFLEKSSQHSMAVQELSEKLLSWINNELADERILVRDLQEDLYDGQILQKLVEKLANVKLDHPEVTQSEIGQIQRLKEVLLTINDFLRVPASWAAQRWSAERIHQKDLVATLRLLVALVRQFKSELHFPPGIFLTVIIARKLNGKLEYRYEREYITEVTGSDTTGHPLDVLSEHHMVVQTLKAFVNAQLSQLQLEVSDMATGFSDGVLLILLIGLLNGYFVPFHAYHPTPTTEAMRIHNVKLAFELMQASGLAEPPAQPEEIVAADHKAVLRVLYNIYSHHQRMEEERRYEIDNIRELDEPEETAVVVSPREARVDML</sequence>
<dbReference type="InterPro" id="IPR001715">
    <property type="entry name" value="CH_dom"/>
</dbReference>
<accession>A0A8E0RRW5</accession>
<dbReference type="OrthoDB" id="2099265at2759"/>
<keyword evidence="5" id="KW-0130">Cell adhesion</keyword>
<feature type="domain" description="Calponin-homology (CH)" evidence="8">
    <location>
        <begin position="239"/>
        <end position="346"/>
    </location>
</feature>
<evidence type="ECO:0000256" key="5">
    <source>
        <dbReference type="ARBA" id="ARBA00022889"/>
    </source>
</evidence>
<keyword evidence="4" id="KW-0677">Repeat</keyword>
<evidence type="ECO:0000313" key="9">
    <source>
        <dbReference type="EMBL" id="KAA0191720.1"/>
    </source>
</evidence>
<evidence type="ECO:0000259" key="8">
    <source>
        <dbReference type="PROSITE" id="PS50021"/>
    </source>
</evidence>
<protein>
    <submittedName>
        <fullName evidence="9">Alpha-parvin</fullName>
    </submittedName>
</protein>
<keyword evidence="6" id="KW-0009">Actin-binding</keyword>
<dbReference type="PIRSF" id="PIRSF039131">
    <property type="entry name" value="Parvin"/>
    <property type="match status" value="1"/>
</dbReference>
<dbReference type="GO" id="GO:0034446">
    <property type="term" value="P:substrate adhesion-dependent cell spreading"/>
    <property type="evidence" value="ECO:0007669"/>
    <property type="project" value="TreeGrafter"/>
</dbReference>
<dbReference type="FunFam" id="1.10.418.10:FF:000011">
    <property type="entry name" value="Parvin, beta"/>
    <property type="match status" value="1"/>
</dbReference>
<evidence type="ECO:0000256" key="3">
    <source>
        <dbReference type="ARBA" id="ARBA00022490"/>
    </source>
</evidence>
<dbReference type="SMART" id="SM00033">
    <property type="entry name" value="CH"/>
    <property type="match status" value="2"/>
</dbReference>
<comment type="similarity">
    <text evidence="2">Belongs to the parvin family.</text>
</comment>
<keyword evidence="3" id="KW-0963">Cytoplasm</keyword>
<dbReference type="InterPro" id="IPR028433">
    <property type="entry name" value="Parvin"/>
</dbReference>
<dbReference type="PROSITE" id="PS50021">
    <property type="entry name" value="CH"/>
    <property type="match status" value="2"/>
</dbReference>
<dbReference type="GO" id="GO:0030031">
    <property type="term" value="P:cell projection assembly"/>
    <property type="evidence" value="ECO:0007669"/>
    <property type="project" value="TreeGrafter"/>
</dbReference>
<dbReference type="GO" id="GO:0071963">
    <property type="term" value="P:establishment or maintenance of cell polarity regulating cell shape"/>
    <property type="evidence" value="ECO:0007669"/>
    <property type="project" value="TreeGrafter"/>
</dbReference>
<evidence type="ECO:0000256" key="1">
    <source>
        <dbReference type="ARBA" id="ARBA00004245"/>
    </source>
</evidence>
<dbReference type="GO" id="GO:0005925">
    <property type="term" value="C:focal adhesion"/>
    <property type="evidence" value="ECO:0007669"/>
    <property type="project" value="TreeGrafter"/>
</dbReference>
<comment type="caution">
    <text evidence="9">The sequence shown here is derived from an EMBL/GenBank/DDBJ whole genome shotgun (WGS) entry which is preliminary data.</text>
</comment>
<dbReference type="SUPFAM" id="SSF47576">
    <property type="entry name" value="Calponin-homology domain, CH-domain"/>
    <property type="match status" value="1"/>
</dbReference>
<dbReference type="EMBL" id="LUCM01006166">
    <property type="protein sequence ID" value="KAA0191720.1"/>
    <property type="molecule type" value="Genomic_DNA"/>
</dbReference>
<dbReference type="GO" id="GO:0003779">
    <property type="term" value="F:actin binding"/>
    <property type="evidence" value="ECO:0007669"/>
    <property type="project" value="UniProtKB-KW"/>
</dbReference>
<dbReference type="GO" id="GO:0015629">
    <property type="term" value="C:actin cytoskeleton"/>
    <property type="evidence" value="ECO:0007669"/>
    <property type="project" value="TreeGrafter"/>
</dbReference>